<comment type="subcellular location">
    <subcellularLocation>
        <location evidence="1">Membrane</location>
        <topology evidence="1">Single-pass membrane protein</topology>
    </subcellularLocation>
</comment>
<dbReference type="Pfam" id="PF12819">
    <property type="entry name" value="Malectin_like"/>
    <property type="match status" value="1"/>
</dbReference>
<keyword evidence="5 6" id="KW-0472">Membrane</keyword>
<accession>A0AAW2DM72</accession>
<evidence type="ECO:0000256" key="1">
    <source>
        <dbReference type="ARBA" id="ARBA00004167"/>
    </source>
</evidence>
<dbReference type="EMBL" id="JAZDWU010000002">
    <property type="protein sequence ID" value="KAL0010255.1"/>
    <property type="molecule type" value="Genomic_DNA"/>
</dbReference>
<evidence type="ECO:0000313" key="9">
    <source>
        <dbReference type="Proteomes" id="UP001459277"/>
    </source>
</evidence>
<keyword evidence="2 6" id="KW-0812">Transmembrane</keyword>
<evidence type="ECO:0000256" key="3">
    <source>
        <dbReference type="ARBA" id="ARBA00022729"/>
    </source>
</evidence>
<feature type="transmembrane region" description="Helical" evidence="6">
    <location>
        <begin position="12"/>
        <end position="32"/>
    </location>
</feature>
<keyword evidence="4 6" id="KW-1133">Transmembrane helix</keyword>
<evidence type="ECO:0000256" key="2">
    <source>
        <dbReference type="ARBA" id="ARBA00022692"/>
    </source>
</evidence>
<gene>
    <name evidence="8" type="ORF">SO802_005363</name>
</gene>
<protein>
    <recommendedName>
        <fullName evidence="7">Malectin-like domain-containing protein</fullName>
    </recommendedName>
</protein>
<dbReference type="PANTHER" id="PTHR45631:SF212">
    <property type="entry name" value="PROTEIN KINASE DOMAIN-CONTAINING PROTEIN"/>
    <property type="match status" value="1"/>
</dbReference>
<dbReference type="PANTHER" id="PTHR45631">
    <property type="entry name" value="OS07G0107800 PROTEIN-RELATED"/>
    <property type="match status" value="1"/>
</dbReference>
<dbReference type="Proteomes" id="UP001459277">
    <property type="component" value="Unassembled WGS sequence"/>
</dbReference>
<dbReference type="InterPro" id="IPR024788">
    <property type="entry name" value="Malectin-like_Carb-bd_dom"/>
</dbReference>
<feature type="domain" description="Malectin-like" evidence="7">
    <location>
        <begin position="44"/>
        <end position="103"/>
    </location>
</feature>
<keyword evidence="3" id="KW-0732">Signal</keyword>
<evidence type="ECO:0000313" key="8">
    <source>
        <dbReference type="EMBL" id="KAL0010255.1"/>
    </source>
</evidence>
<dbReference type="AlphaFoldDB" id="A0AAW2DM72"/>
<sequence>MKFPVSTSSSQSFFRVLAKLLCTYACFLGLLVSYNGTMTTKDGSYSVIYVPLTDYIDVCLVNTGNGIPFISALELRLLDNSIYHTAGGALTNPMRYDIGSDQSGVR</sequence>
<proteinExistence type="predicted"/>
<name>A0AAW2DM72_9ROSI</name>
<evidence type="ECO:0000256" key="6">
    <source>
        <dbReference type="SAM" id="Phobius"/>
    </source>
</evidence>
<evidence type="ECO:0000256" key="4">
    <source>
        <dbReference type="ARBA" id="ARBA00022989"/>
    </source>
</evidence>
<organism evidence="8 9">
    <name type="scientific">Lithocarpus litseifolius</name>
    <dbReference type="NCBI Taxonomy" id="425828"/>
    <lineage>
        <taxon>Eukaryota</taxon>
        <taxon>Viridiplantae</taxon>
        <taxon>Streptophyta</taxon>
        <taxon>Embryophyta</taxon>
        <taxon>Tracheophyta</taxon>
        <taxon>Spermatophyta</taxon>
        <taxon>Magnoliopsida</taxon>
        <taxon>eudicotyledons</taxon>
        <taxon>Gunneridae</taxon>
        <taxon>Pentapetalae</taxon>
        <taxon>rosids</taxon>
        <taxon>fabids</taxon>
        <taxon>Fagales</taxon>
        <taxon>Fagaceae</taxon>
        <taxon>Lithocarpus</taxon>
    </lineage>
</organism>
<dbReference type="GO" id="GO:0016020">
    <property type="term" value="C:membrane"/>
    <property type="evidence" value="ECO:0007669"/>
    <property type="project" value="UniProtKB-SubCell"/>
</dbReference>
<evidence type="ECO:0000256" key="5">
    <source>
        <dbReference type="ARBA" id="ARBA00023136"/>
    </source>
</evidence>
<reference evidence="8 9" key="1">
    <citation type="submission" date="2024-01" db="EMBL/GenBank/DDBJ databases">
        <title>A telomere-to-telomere, gap-free genome of sweet tea (Lithocarpus litseifolius).</title>
        <authorList>
            <person name="Zhou J."/>
        </authorList>
    </citation>
    <scope>NUCLEOTIDE SEQUENCE [LARGE SCALE GENOMIC DNA]</scope>
    <source>
        <strain evidence="8">Zhou-2022a</strain>
        <tissue evidence="8">Leaf</tissue>
    </source>
</reference>
<keyword evidence="9" id="KW-1185">Reference proteome</keyword>
<evidence type="ECO:0000259" key="7">
    <source>
        <dbReference type="Pfam" id="PF12819"/>
    </source>
</evidence>
<comment type="caution">
    <text evidence="8">The sequence shown here is derived from an EMBL/GenBank/DDBJ whole genome shotgun (WGS) entry which is preliminary data.</text>
</comment>